<dbReference type="Proteomes" id="UP001162060">
    <property type="component" value="Unassembled WGS sequence"/>
</dbReference>
<proteinExistence type="predicted"/>
<name>A0AAV1U7E2_9STRA</name>
<reference evidence="2" key="1">
    <citation type="submission" date="2024-01" db="EMBL/GenBank/DDBJ databases">
        <authorList>
            <person name="Webb A."/>
        </authorList>
    </citation>
    <scope>NUCLEOTIDE SEQUENCE</scope>
    <source>
        <strain evidence="2">Pm1</strain>
    </source>
</reference>
<evidence type="ECO:0000313" key="3">
    <source>
        <dbReference type="Proteomes" id="UP001162060"/>
    </source>
</evidence>
<accession>A0AAV1U7E2</accession>
<keyword evidence="1" id="KW-0732">Signal</keyword>
<evidence type="ECO:0000256" key="1">
    <source>
        <dbReference type="SAM" id="SignalP"/>
    </source>
</evidence>
<organism evidence="2 3">
    <name type="scientific">Peronospora matthiolae</name>
    <dbReference type="NCBI Taxonomy" id="2874970"/>
    <lineage>
        <taxon>Eukaryota</taxon>
        <taxon>Sar</taxon>
        <taxon>Stramenopiles</taxon>
        <taxon>Oomycota</taxon>
        <taxon>Peronosporomycetes</taxon>
        <taxon>Peronosporales</taxon>
        <taxon>Peronosporaceae</taxon>
        <taxon>Peronospora</taxon>
    </lineage>
</organism>
<evidence type="ECO:0000313" key="2">
    <source>
        <dbReference type="EMBL" id="CAK7930425.1"/>
    </source>
</evidence>
<dbReference type="AlphaFoldDB" id="A0AAV1U7E2"/>
<feature type="signal peptide" evidence="1">
    <location>
        <begin position="1"/>
        <end position="24"/>
    </location>
</feature>
<comment type="caution">
    <text evidence="2">The sequence shown here is derived from an EMBL/GenBank/DDBJ whole genome shotgun (WGS) entry which is preliminary data.</text>
</comment>
<protein>
    <recommendedName>
        <fullName evidence="4">RxLR effector protein</fullName>
    </recommendedName>
</protein>
<sequence>MRFQGYLLLLLVTIVACLSTNTVAENRMHANEVTESGLVITTTQDSREPEELPKALDIAATDEERYFFFIIIPDFVLHWLSSKTSAAWHGIKGIFVSPGSVNHGDTGTSGKKIHDKAATDH</sequence>
<evidence type="ECO:0008006" key="4">
    <source>
        <dbReference type="Google" id="ProtNLM"/>
    </source>
</evidence>
<dbReference type="PROSITE" id="PS51257">
    <property type="entry name" value="PROKAR_LIPOPROTEIN"/>
    <property type="match status" value="1"/>
</dbReference>
<dbReference type="EMBL" id="CAKLBY020000167">
    <property type="protein sequence ID" value="CAK7930425.1"/>
    <property type="molecule type" value="Genomic_DNA"/>
</dbReference>
<gene>
    <name evidence="2" type="ORF">PM001_LOCUS15575</name>
</gene>
<feature type="chain" id="PRO_5043628893" description="RxLR effector protein" evidence="1">
    <location>
        <begin position="25"/>
        <end position="121"/>
    </location>
</feature>